<name>A0A1G7S2S3_9HYPH</name>
<organism evidence="1 2">
    <name type="scientific">Pelagibacterium luteolum</name>
    <dbReference type="NCBI Taxonomy" id="440168"/>
    <lineage>
        <taxon>Bacteria</taxon>
        <taxon>Pseudomonadati</taxon>
        <taxon>Pseudomonadota</taxon>
        <taxon>Alphaproteobacteria</taxon>
        <taxon>Hyphomicrobiales</taxon>
        <taxon>Devosiaceae</taxon>
        <taxon>Pelagibacterium</taxon>
    </lineage>
</organism>
<dbReference type="STRING" id="440168.SAMN04487974_101271"/>
<accession>A0A1G7S2S3</accession>
<dbReference type="RefSeq" id="WP_090590132.1">
    <property type="nucleotide sequence ID" value="NZ_FNCS01000001.1"/>
</dbReference>
<protein>
    <submittedName>
        <fullName evidence="1">Uncharacterized protein</fullName>
    </submittedName>
</protein>
<keyword evidence="2" id="KW-1185">Reference proteome</keyword>
<evidence type="ECO:0000313" key="1">
    <source>
        <dbReference type="EMBL" id="SDG17347.1"/>
    </source>
</evidence>
<sequence>MALNPKAVLPKPWRKRIAHNLGLVMSPRFYLPAGDTLEGFFHKLHAAGVHCVVLRWFEDLPHVADGEDVDLLVRDEDLAKVVRMLDPLGGDIPFDIYTVSGRAGTRFKGTPYFSRPLAERALESAIRHRLVFPVPAAREHFDTMAYHAVYHKGRASGLPDRHEGPKTMVAPEHDYLQVLTTLRDRLGLRMEITLDTIDDYLTERGYRPSGSVLETLSRTNTWLRSRGLRAINSSKAKPAHG</sequence>
<proteinExistence type="predicted"/>
<dbReference type="EMBL" id="FNCS01000001">
    <property type="protein sequence ID" value="SDG17347.1"/>
    <property type="molecule type" value="Genomic_DNA"/>
</dbReference>
<gene>
    <name evidence="1" type="ORF">SAMN04487974_101271</name>
</gene>
<dbReference type="Proteomes" id="UP000199495">
    <property type="component" value="Unassembled WGS sequence"/>
</dbReference>
<reference evidence="1 2" key="1">
    <citation type="submission" date="2016-10" db="EMBL/GenBank/DDBJ databases">
        <authorList>
            <person name="de Groot N.N."/>
        </authorList>
    </citation>
    <scope>NUCLEOTIDE SEQUENCE [LARGE SCALE GENOMIC DNA]</scope>
    <source>
        <strain evidence="1 2">CGMCC 1.10267</strain>
    </source>
</reference>
<evidence type="ECO:0000313" key="2">
    <source>
        <dbReference type="Proteomes" id="UP000199495"/>
    </source>
</evidence>
<dbReference type="OrthoDB" id="6812310at2"/>
<dbReference type="AlphaFoldDB" id="A0A1G7S2S3"/>